<proteinExistence type="predicted"/>
<organism evidence="1">
    <name type="scientific">marine sediment metagenome</name>
    <dbReference type="NCBI Taxonomy" id="412755"/>
    <lineage>
        <taxon>unclassified sequences</taxon>
        <taxon>metagenomes</taxon>
        <taxon>ecological metagenomes</taxon>
    </lineage>
</organism>
<name>X1JKP1_9ZZZZ</name>
<dbReference type="EMBL" id="BARV01002658">
    <property type="protein sequence ID" value="GAH94642.1"/>
    <property type="molecule type" value="Genomic_DNA"/>
</dbReference>
<accession>X1JKP1</accession>
<reference evidence="1" key="1">
    <citation type="journal article" date="2014" name="Front. Microbiol.">
        <title>High frequency of phylogenetically diverse reductive dehalogenase-homologous genes in deep subseafloor sedimentary metagenomes.</title>
        <authorList>
            <person name="Kawai M."/>
            <person name="Futagami T."/>
            <person name="Toyoda A."/>
            <person name="Takaki Y."/>
            <person name="Nishi S."/>
            <person name="Hori S."/>
            <person name="Arai W."/>
            <person name="Tsubouchi T."/>
            <person name="Morono Y."/>
            <person name="Uchiyama I."/>
            <person name="Ito T."/>
            <person name="Fujiyama A."/>
            <person name="Inagaki F."/>
            <person name="Takami H."/>
        </authorList>
    </citation>
    <scope>NUCLEOTIDE SEQUENCE</scope>
    <source>
        <strain evidence="1">Expedition CK06-06</strain>
    </source>
</reference>
<protein>
    <submittedName>
        <fullName evidence="1">Uncharacterized protein</fullName>
    </submittedName>
</protein>
<feature type="non-terminal residue" evidence="1">
    <location>
        <position position="1"/>
    </location>
</feature>
<comment type="caution">
    <text evidence="1">The sequence shown here is derived from an EMBL/GenBank/DDBJ whole genome shotgun (WGS) entry which is preliminary data.</text>
</comment>
<evidence type="ECO:0000313" key="1">
    <source>
        <dbReference type="EMBL" id="GAH94642.1"/>
    </source>
</evidence>
<gene>
    <name evidence="1" type="ORF">S06H3_06750</name>
</gene>
<sequence>GERERKRKTEELVKKSEDWDKKAREFLSKRDC</sequence>
<dbReference type="AlphaFoldDB" id="X1JKP1"/>